<gene>
    <name evidence="5" type="ORF">NCGR_LOCUS33208</name>
</gene>
<evidence type="ECO:0000256" key="1">
    <source>
        <dbReference type="ARBA" id="ARBA00004370"/>
    </source>
</evidence>
<dbReference type="GO" id="GO:0016020">
    <property type="term" value="C:membrane"/>
    <property type="evidence" value="ECO:0007669"/>
    <property type="project" value="UniProtKB-SubCell"/>
</dbReference>
<evidence type="ECO:0000313" key="5">
    <source>
        <dbReference type="EMBL" id="CAD6249378.1"/>
    </source>
</evidence>
<accession>A0A811PNS0</accession>
<dbReference type="OrthoDB" id="1045822at2759"/>
<dbReference type="PANTHER" id="PTHR15907">
    <property type="entry name" value="DUF614 FAMILY PROTEIN-RELATED"/>
    <property type="match status" value="1"/>
</dbReference>
<dbReference type="Proteomes" id="UP000604825">
    <property type="component" value="Unassembled WGS sequence"/>
</dbReference>
<comment type="subcellular location">
    <subcellularLocation>
        <location evidence="1">Membrane</location>
    </subcellularLocation>
</comment>
<comment type="caution">
    <text evidence="5">The sequence shown here is derived from an EMBL/GenBank/DDBJ whole genome shotgun (WGS) entry which is preliminary data.</text>
</comment>
<dbReference type="NCBIfam" id="TIGR01571">
    <property type="entry name" value="A_thal_Cys_rich"/>
    <property type="match status" value="1"/>
</dbReference>
<organism evidence="5 6">
    <name type="scientific">Miscanthus lutarioriparius</name>
    <dbReference type="NCBI Taxonomy" id="422564"/>
    <lineage>
        <taxon>Eukaryota</taxon>
        <taxon>Viridiplantae</taxon>
        <taxon>Streptophyta</taxon>
        <taxon>Embryophyta</taxon>
        <taxon>Tracheophyta</taxon>
        <taxon>Spermatophyta</taxon>
        <taxon>Magnoliopsida</taxon>
        <taxon>Liliopsida</taxon>
        <taxon>Poales</taxon>
        <taxon>Poaceae</taxon>
        <taxon>PACMAD clade</taxon>
        <taxon>Panicoideae</taxon>
        <taxon>Andropogonodae</taxon>
        <taxon>Andropogoneae</taxon>
        <taxon>Saccharinae</taxon>
        <taxon>Miscanthus</taxon>
    </lineage>
</organism>
<protein>
    <submittedName>
        <fullName evidence="5">Uncharacterized protein</fullName>
    </submittedName>
</protein>
<dbReference type="InterPro" id="IPR006461">
    <property type="entry name" value="PLAC_motif_containing"/>
</dbReference>
<keyword evidence="4" id="KW-0472">Membrane</keyword>
<evidence type="ECO:0000313" key="6">
    <source>
        <dbReference type="Proteomes" id="UP000604825"/>
    </source>
</evidence>
<proteinExistence type="predicted"/>
<dbReference type="AlphaFoldDB" id="A0A811PNS0"/>
<reference evidence="5" key="1">
    <citation type="submission" date="2020-10" db="EMBL/GenBank/DDBJ databases">
        <authorList>
            <person name="Han B."/>
            <person name="Lu T."/>
            <person name="Zhao Q."/>
            <person name="Huang X."/>
            <person name="Zhao Y."/>
        </authorList>
    </citation>
    <scope>NUCLEOTIDE SEQUENCE</scope>
</reference>
<evidence type="ECO:0000256" key="4">
    <source>
        <dbReference type="ARBA" id="ARBA00023136"/>
    </source>
</evidence>
<keyword evidence="3" id="KW-1133">Transmembrane helix</keyword>
<evidence type="ECO:0000256" key="3">
    <source>
        <dbReference type="ARBA" id="ARBA00022989"/>
    </source>
</evidence>
<keyword evidence="6" id="KW-1185">Reference proteome</keyword>
<dbReference type="Pfam" id="PF04749">
    <property type="entry name" value="PLAC8"/>
    <property type="match status" value="1"/>
</dbReference>
<evidence type="ECO:0000256" key="2">
    <source>
        <dbReference type="ARBA" id="ARBA00022692"/>
    </source>
</evidence>
<name>A0A811PNS0_9POAL</name>
<keyword evidence="2" id="KW-0812">Transmembrane</keyword>
<sequence>MNPSRPGGGLRKWSTGLFHCMDDPGNCLITCLCPCITFGQIADIVDKGTCPCLASGLIYGLICASTGMGCLYSCLYRSKLRAEYDVDEGECPDFLVHCCCEHLALCQEYRELKNRGFDLGIGKCAALALLQFEFSVLLASLLGRKQLFVVRAHSHTYRYRTLMCRTRICTCEGWEANMDRQRRGVAGGTVMGAPAIPLGMIR</sequence>
<dbReference type="EMBL" id="CAJGYO010000008">
    <property type="protein sequence ID" value="CAD6249378.1"/>
    <property type="molecule type" value="Genomic_DNA"/>
</dbReference>